<reference evidence="2 3" key="1">
    <citation type="journal article" date="2010" name="Science">
        <title>Genomic analysis of organismal complexity in the multicellular green alga Volvox carteri.</title>
        <authorList>
            <person name="Prochnik S.E."/>
            <person name="Umen J."/>
            <person name="Nedelcu A.M."/>
            <person name="Hallmann A."/>
            <person name="Miller S.M."/>
            <person name="Nishii I."/>
            <person name="Ferris P."/>
            <person name="Kuo A."/>
            <person name="Mitros T."/>
            <person name="Fritz-Laylin L.K."/>
            <person name="Hellsten U."/>
            <person name="Chapman J."/>
            <person name="Simakov O."/>
            <person name="Rensing S.A."/>
            <person name="Terry A."/>
            <person name="Pangilinan J."/>
            <person name="Kapitonov V."/>
            <person name="Jurka J."/>
            <person name="Salamov A."/>
            <person name="Shapiro H."/>
            <person name="Schmutz J."/>
            <person name="Grimwood J."/>
            <person name="Lindquist E."/>
            <person name="Lucas S."/>
            <person name="Grigoriev I.V."/>
            <person name="Schmitt R."/>
            <person name="Kirk D."/>
            <person name="Rokhsar D.S."/>
        </authorList>
    </citation>
    <scope>NUCLEOTIDE SEQUENCE [LARGE SCALE GENOMIC DNA]</scope>
    <source>
        <strain evidence="3">f. Nagariensis / Eve</strain>
    </source>
</reference>
<gene>
    <name evidence="2" type="ORF">VOLCADRAFT_100591</name>
</gene>
<feature type="compositionally biased region" description="Pro residues" evidence="1">
    <location>
        <begin position="196"/>
        <end position="205"/>
    </location>
</feature>
<sequence length="338" mass="32907">MDTQLLMLIRDLQMANMATRATTTGRGRAATAGAQGIPAAPGIDFSTMLAAGGMPAAMLPSLQPSLQPNPAAVLPSLVPGATAPILGAGATAPILGAGATAPILGAGAGGVNPAVVTALARLGLQRLQQLISEGLPTQPPAAATHNDGDDGSKAEAAAAAKVGDGVPVPEPEAAAEAAALQLENMMPTLLSLLPPLGQPLSPPPTDSGLDNVAAPHSAPGGRPLATGSDSERPELPNPSLGDLAAGTAIRNLQDLNLGNRGSGSVNVSASGAVQGPPEPQPPPQARAEGLSASGSNGHIRPGSAPQDENLQPADNNSGGTSAGGATLGAEAPEPRGQT</sequence>
<feature type="region of interest" description="Disordered" evidence="1">
    <location>
        <begin position="255"/>
        <end position="338"/>
    </location>
</feature>
<dbReference type="Proteomes" id="UP000001058">
    <property type="component" value="Unassembled WGS sequence"/>
</dbReference>
<evidence type="ECO:0000313" key="2">
    <source>
        <dbReference type="EMBL" id="EFJ39754.1"/>
    </source>
</evidence>
<feature type="region of interest" description="Disordered" evidence="1">
    <location>
        <begin position="136"/>
        <end position="168"/>
    </location>
</feature>
<keyword evidence="3" id="KW-1185">Reference proteome</keyword>
<accession>D8UKK3</accession>
<evidence type="ECO:0000313" key="3">
    <source>
        <dbReference type="Proteomes" id="UP000001058"/>
    </source>
</evidence>
<protein>
    <submittedName>
        <fullName evidence="2">Uncharacterized protein</fullName>
    </submittedName>
</protein>
<evidence type="ECO:0000256" key="1">
    <source>
        <dbReference type="SAM" id="MobiDB-lite"/>
    </source>
</evidence>
<name>D8UKK3_VOLCA</name>
<dbReference type="AlphaFoldDB" id="D8UKK3"/>
<proteinExistence type="predicted"/>
<dbReference type="RefSeq" id="XP_002959192.1">
    <property type="nucleotide sequence ID" value="XM_002959146.1"/>
</dbReference>
<dbReference type="GeneID" id="9626083"/>
<feature type="compositionally biased region" description="Low complexity" evidence="1">
    <location>
        <begin position="154"/>
        <end position="168"/>
    </location>
</feature>
<dbReference type="KEGG" id="vcn:VOLCADRAFT_100591"/>
<feature type="compositionally biased region" description="Low complexity" evidence="1">
    <location>
        <begin position="255"/>
        <end position="275"/>
    </location>
</feature>
<organism evidence="3">
    <name type="scientific">Volvox carteri f. nagariensis</name>
    <dbReference type="NCBI Taxonomy" id="3068"/>
    <lineage>
        <taxon>Eukaryota</taxon>
        <taxon>Viridiplantae</taxon>
        <taxon>Chlorophyta</taxon>
        <taxon>core chlorophytes</taxon>
        <taxon>Chlorophyceae</taxon>
        <taxon>CS clade</taxon>
        <taxon>Chlamydomonadales</taxon>
        <taxon>Volvocaceae</taxon>
        <taxon>Volvox</taxon>
    </lineage>
</organism>
<feature type="region of interest" description="Disordered" evidence="1">
    <location>
        <begin position="193"/>
        <end position="243"/>
    </location>
</feature>
<dbReference type="InParanoid" id="D8UKK3"/>
<dbReference type="EMBL" id="GL378449">
    <property type="protein sequence ID" value="EFJ39754.1"/>
    <property type="molecule type" value="Genomic_DNA"/>
</dbReference>